<gene>
    <name evidence="8" type="ORF">HPLM_LOCUS14245</name>
</gene>
<dbReference type="PANTHER" id="PTHR10322">
    <property type="entry name" value="DNA POLYMERASE CATALYTIC SUBUNIT"/>
    <property type="match status" value="1"/>
</dbReference>
<dbReference type="Proteomes" id="UP000268014">
    <property type="component" value="Unassembled WGS sequence"/>
</dbReference>
<evidence type="ECO:0000256" key="3">
    <source>
        <dbReference type="ARBA" id="ARBA00022695"/>
    </source>
</evidence>
<protein>
    <recommendedName>
        <fullName evidence="1">DNA-directed DNA polymerase</fullName>
        <ecNumber evidence="1">2.7.7.7</ecNumber>
    </recommendedName>
</protein>
<keyword evidence="3" id="KW-0548">Nucleotidyltransferase</keyword>
<evidence type="ECO:0000313" key="8">
    <source>
        <dbReference type="EMBL" id="VDO52257.1"/>
    </source>
</evidence>
<dbReference type="FunFam" id="1.10.132.60:FF:000001">
    <property type="entry name" value="DNA polymerase"/>
    <property type="match status" value="1"/>
</dbReference>
<dbReference type="GO" id="GO:0008296">
    <property type="term" value="F:3'-5'-DNA exonuclease activity"/>
    <property type="evidence" value="ECO:0007669"/>
    <property type="project" value="TreeGrafter"/>
</dbReference>
<dbReference type="GO" id="GO:0043625">
    <property type="term" value="C:delta DNA polymerase complex"/>
    <property type="evidence" value="ECO:0007669"/>
    <property type="project" value="TreeGrafter"/>
</dbReference>
<evidence type="ECO:0000313" key="10">
    <source>
        <dbReference type="WBParaSite" id="HPLM_0001425301-mRNA-1"/>
    </source>
</evidence>
<evidence type="ECO:0000256" key="1">
    <source>
        <dbReference type="ARBA" id="ARBA00012417"/>
    </source>
</evidence>
<evidence type="ECO:0000256" key="5">
    <source>
        <dbReference type="ARBA" id="ARBA00023125"/>
    </source>
</evidence>
<feature type="domain" description="DNA-directed DNA polymerase family B multifunctional" evidence="7">
    <location>
        <begin position="1"/>
        <end position="255"/>
    </location>
</feature>
<dbReference type="EC" id="2.7.7.7" evidence="1"/>
<dbReference type="GO" id="GO:0045004">
    <property type="term" value="P:DNA replication proofreading"/>
    <property type="evidence" value="ECO:0007669"/>
    <property type="project" value="TreeGrafter"/>
</dbReference>
<dbReference type="InterPro" id="IPR017964">
    <property type="entry name" value="DNA-dir_DNA_pol_B_CS"/>
</dbReference>
<reference evidence="10" key="1">
    <citation type="submission" date="2016-04" db="UniProtKB">
        <authorList>
            <consortium name="WormBaseParasite"/>
        </authorList>
    </citation>
    <scope>IDENTIFICATION</scope>
</reference>
<evidence type="ECO:0000256" key="2">
    <source>
        <dbReference type="ARBA" id="ARBA00022679"/>
    </source>
</evidence>
<dbReference type="AlphaFoldDB" id="A0A0N4WRW9"/>
<dbReference type="PROSITE" id="PS00116">
    <property type="entry name" value="DNA_POLYMERASE_B"/>
    <property type="match status" value="1"/>
</dbReference>
<proteinExistence type="predicted"/>
<dbReference type="WBParaSite" id="HPLM_0001425301-mRNA-1">
    <property type="protein sequence ID" value="HPLM_0001425301-mRNA-1"/>
    <property type="gene ID" value="HPLM_0001425301"/>
</dbReference>
<dbReference type="InterPro" id="IPR023211">
    <property type="entry name" value="DNA_pol_palm_dom_sf"/>
</dbReference>
<organism evidence="10">
    <name type="scientific">Haemonchus placei</name>
    <name type="common">Barber's pole worm</name>
    <dbReference type="NCBI Taxonomy" id="6290"/>
    <lineage>
        <taxon>Eukaryota</taxon>
        <taxon>Metazoa</taxon>
        <taxon>Ecdysozoa</taxon>
        <taxon>Nematoda</taxon>
        <taxon>Chromadorea</taxon>
        <taxon>Rhabditida</taxon>
        <taxon>Rhabditina</taxon>
        <taxon>Rhabditomorpha</taxon>
        <taxon>Strongyloidea</taxon>
        <taxon>Trichostrongylidae</taxon>
        <taxon>Haemonchus</taxon>
    </lineage>
</organism>
<dbReference type="InterPro" id="IPR042087">
    <property type="entry name" value="DNA_pol_B_thumb"/>
</dbReference>
<dbReference type="InterPro" id="IPR043502">
    <property type="entry name" value="DNA/RNA_pol_sf"/>
</dbReference>
<sequence>MIDLTKSEVEKRYIAGALNGKCPANAQVIYGDTDSVMVKFGVKTVAEAMEIGLDAATEVSKIFTPPIKLEFEKVYFPYLLINKKRYAGLYFTKPDKHDKMDCKASLIFSGLETVRRDNCPLVAKVLNTCLEKLLIARDATSALEFAKRVISDLLCNKIDISLLIISKELTKSGDKYQAKQAHVELAARMRKRDPGSAPRLGDRVPYVIIASAKNVPAYEKAEDPAFVLKNNIPIDTKHYLTNQLAKPLARIFEPILGDRAERFVELRDDGFSMVVLDRDIIEECVVVAGAYECTLVEGEHTRVRTMVQSKVGGLAAFTKKMVTCLGFVNLFEGLTSKFITFFRCKAVLKDQTGAACDFCISKGKLPEIYVGRYLAFQEKMCRICTAITVDRGYWQCMSPALWEEPRVIRYDVTQLKKTSALK</sequence>
<dbReference type="Pfam" id="PF00136">
    <property type="entry name" value="DNA_pol_B"/>
    <property type="match status" value="1"/>
</dbReference>
<accession>A0A0N4WRW9</accession>
<reference evidence="8 9" key="2">
    <citation type="submission" date="2018-11" db="EMBL/GenBank/DDBJ databases">
        <authorList>
            <consortium name="Pathogen Informatics"/>
        </authorList>
    </citation>
    <scope>NUCLEOTIDE SEQUENCE [LARGE SCALE GENOMIC DNA]</scope>
    <source>
        <strain evidence="8 9">MHpl1</strain>
    </source>
</reference>
<name>A0A0N4WRW9_HAEPC</name>
<dbReference type="GO" id="GO:0003677">
    <property type="term" value="F:DNA binding"/>
    <property type="evidence" value="ECO:0007669"/>
    <property type="project" value="UniProtKB-KW"/>
</dbReference>
<evidence type="ECO:0000256" key="4">
    <source>
        <dbReference type="ARBA" id="ARBA00022932"/>
    </source>
</evidence>
<dbReference type="OMA" id="NVSCRVW"/>
<dbReference type="InterPro" id="IPR006134">
    <property type="entry name" value="DNA-dir_DNA_pol_B_multi_dom"/>
</dbReference>
<dbReference type="STRING" id="6290.A0A0N4WRW9"/>
<keyword evidence="5" id="KW-0238">DNA-binding</keyword>
<dbReference type="SUPFAM" id="SSF56672">
    <property type="entry name" value="DNA/RNA polymerases"/>
    <property type="match status" value="1"/>
</dbReference>
<dbReference type="OrthoDB" id="2414538at2759"/>
<dbReference type="GO" id="GO:0006287">
    <property type="term" value="P:base-excision repair, gap-filling"/>
    <property type="evidence" value="ECO:0007669"/>
    <property type="project" value="TreeGrafter"/>
</dbReference>
<dbReference type="GO" id="GO:0006297">
    <property type="term" value="P:nucleotide-excision repair, DNA gap filling"/>
    <property type="evidence" value="ECO:0007669"/>
    <property type="project" value="TreeGrafter"/>
</dbReference>
<dbReference type="GO" id="GO:0003887">
    <property type="term" value="F:DNA-directed DNA polymerase activity"/>
    <property type="evidence" value="ECO:0007669"/>
    <property type="project" value="UniProtKB-KW"/>
</dbReference>
<comment type="catalytic activity">
    <reaction evidence="6">
        <text>DNA(n) + a 2'-deoxyribonucleoside 5'-triphosphate = DNA(n+1) + diphosphate</text>
        <dbReference type="Rhea" id="RHEA:22508"/>
        <dbReference type="Rhea" id="RHEA-COMP:17339"/>
        <dbReference type="Rhea" id="RHEA-COMP:17340"/>
        <dbReference type="ChEBI" id="CHEBI:33019"/>
        <dbReference type="ChEBI" id="CHEBI:61560"/>
        <dbReference type="ChEBI" id="CHEBI:173112"/>
        <dbReference type="EC" id="2.7.7.7"/>
    </reaction>
</comment>
<dbReference type="Gene3D" id="1.10.132.60">
    <property type="entry name" value="DNA polymerase family B, C-terminal domain"/>
    <property type="match status" value="1"/>
</dbReference>
<dbReference type="EMBL" id="UZAF01018498">
    <property type="protein sequence ID" value="VDO52257.1"/>
    <property type="molecule type" value="Genomic_DNA"/>
</dbReference>
<keyword evidence="2" id="KW-0808">Transferase</keyword>
<evidence type="ECO:0000256" key="6">
    <source>
        <dbReference type="ARBA" id="ARBA00049244"/>
    </source>
</evidence>
<evidence type="ECO:0000313" key="9">
    <source>
        <dbReference type="Proteomes" id="UP000268014"/>
    </source>
</evidence>
<dbReference type="Gene3D" id="3.90.1600.10">
    <property type="entry name" value="Palm domain of DNA polymerase"/>
    <property type="match status" value="1"/>
</dbReference>
<dbReference type="PANTHER" id="PTHR10322:SF23">
    <property type="entry name" value="DNA POLYMERASE DELTA CATALYTIC SUBUNIT"/>
    <property type="match status" value="1"/>
</dbReference>
<keyword evidence="9" id="KW-1185">Reference proteome</keyword>
<evidence type="ECO:0000259" key="7">
    <source>
        <dbReference type="Pfam" id="PF00136"/>
    </source>
</evidence>
<keyword evidence="4" id="KW-0239">DNA-directed DNA polymerase</keyword>
<dbReference type="GO" id="GO:0000166">
    <property type="term" value="F:nucleotide binding"/>
    <property type="evidence" value="ECO:0007669"/>
    <property type="project" value="InterPro"/>
</dbReference>
<dbReference type="InterPro" id="IPR050240">
    <property type="entry name" value="DNA_pol_type-B"/>
</dbReference>